<accession>A0A7S8C2Z9</accession>
<evidence type="ECO:0000256" key="9">
    <source>
        <dbReference type="PROSITE-ProRule" id="PRU00703"/>
    </source>
</evidence>
<dbReference type="InterPro" id="IPR000644">
    <property type="entry name" value="CBS_dom"/>
</dbReference>
<dbReference type="InterPro" id="IPR002550">
    <property type="entry name" value="CNNM"/>
</dbReference>
<dbReference type="Pfam" id="PF03471">
    <property type="entry name" value="CorC_HlyC"/>
    <property type="match status" value="1"/>
</dbReference>
<name>A0A7S8C2Z9_9HYPH</name>
<feature type="transmembrane region" description="Helical" evidence="11">
    <location>
        <begin position="123"/>
        <end position="145"/>
    </location>
</feature>
<evidence type="ECO:0000256" key="8">
    <source>
        <dbReference type="ARBA" id="ARBA00023136"/>
    </source>
</evidence>
<feature type="transmembrane region" description="Helical" evidence="11">
    <location>
        <begin position="91"/>
        <end position="111"/>
    </location>
</feature>
<keyword evidence="5" id="KW-0677">Repeat</keyword>
<dbReference type="SUPFAM" id="SSF54631">
    <property type="entry name" value="CBS-domain pair"/>
    <property type="match status" value="1"/>
</dbReference>
<dbReference type="PROSITE" id="PS51371">
    <property type="entry name" value="CBS"/>
    <property type="match status" value="2"/>
</dbReference>
<comment type="subcellular location">
    <subcellularLocation>
        <location evidence="1">Cell membrane</location>
        <topology evidence="1">Multi-pass membrane protein</topology>
    </subcellularLocation>
</comment>
<feature type="domain" description="CBS" evidence="12">
    <location>
        <begin position="209"/>
        <end position="270"/>
    </location>
</feature>
<dbReference type="GO" id="GO:0050660">
    <property type="term" value="F:flavin adenine dinucleotide binding"/>
    <property type="evidence" value="ECO:0007669"/>
    <property type="project" value="InterPro"/>
</dbReference>
<evidence type="ECO:0000313" key="15">
    <source>
        <dbReference type="Proteomes" id="UP000593594"/>
    </source>
</evidence>
<keyword evidence="15" id="KW-1185">Reference proteome</keyword>
<dbReference type="PANTHER" id="PTHR22777:SF32">
    <property type="entry name" value="UPF0053 INNER MEMBRANE PROTEIN YFJD"/>
    <property type="match status" value="1"/>
</dbReference>
<dbReference type="InterPro" id="IPR016169">
    <property type="entry name" value="FAD-bd_PCMH_sub2"/>
</dbReference>
<keyword evidence="3" id="KW-1003">Cell membrane</keyword>
<evidence type="ECO:0000256" key="6">
    <source>
        <dbReference type="ARBA" id="ARBA00022989"/>
    </source>
</evidence>
<sequence length="425" mass="46688">MTVMLGVVIGAIIALLIMSAFFSGSETALTATSRASMHELERRGDRRATIVETLMQHRERLLGAILLGNNLVNILASAIATQLFLDLFGSVGVAYATIVMTMLVLVFSEVLPKTYAIINPDRVALAVAPLIRLFVALFAPVVMAIEFIVKQTLRIAGADITKARSILSPHEEIRGAIDLHHKEGTVVKKTRDMLGGILDLRELELSDVMVHRTKMHTIDASRPPAEIIDDVLRSGHSRVPVWKDNPDNIIGILHAKELLAALQQQKGKAESIDIEGLCSQPWFVPDTTSVADQLNAFLRRKAHFALVVDEYGEVMGLVTLEDVLEEIVGDISDEHDIVASGIRPEASGSYVVDGAVPIRDLNRSMDWELPDEEATTIAGLVIHEAQMIPDVGQAFTFHGFRFEVLRKRRNQLTALRITPLKPAEG</sequence>
<dbReference type="SUPFAM" id="SSF56176">
    <property type="entry name" value="FAD-binding/transporter-associated domain-like"/>
    <property type="match status" value="1"/>
</dbReference>
<dbReference type="PANTHER" id="PTHR22777">
    <property type="entry name" value="HEMOLYSIN-RELATED"/>
    <property type="match status" value="1"/>
</dbReference>
<keyword evidence="8 10" id="KW-0472">Membrane</keyword>
<dbReference type="Gene3D" id="3.10.580.10">
    <property type="entry name" value="CBS-domain"/>
    <property type="match status" value="1"/>
</dbReference>
<dbReference type="Pfam" id="PF00571">
    <property type="entry name" value="CBS"/>
    <property type="match status" value="2"/>
</dbReference>
<evidence type="ECO:0000256" key="10">
    <source>
        <dbReference type="PROSITE-ProRule" id="PRU01193"/>
    </source>
</evidence>
<dbReference type="GO" id="GO:0005886">
    <property type="term" value="C:plasma membrane"/>
    <property type="evidence" value="ECO:0007669"/>
    <property type="project" value="UniProtKB-SubCell"/>
</dbReference>
<evidence type="ECO:0000259" key="12">
    <source>
        <dbReference type="PROSITE" id="PS51371"/>
    </source>
</evidence>
<dbReference type="InterPro" id="IPR005170">
    <property type="entry name" value="Transptr-assoc_dom"/>
</dbReference>
<keyword evidence="6 10" id="KW-1133">Transmembrane helix</keyword>
<keyword evidence="4 10" id="KW-0812">Transmembrane</keyword>
<dbReference type="RefSeq" id="WP_213163661.1">
    <property type="nucleotide sequence ID" value="NZ_CP058214.1"/>
</dbReference>
<dbReference type="AlphaFoldDB" id="A0A7S8C2Z9"/>
<dbReference type="Proteomes" id="UP000593594">
    <property type="component" value="Chromosome"/>
</dbReference>
<feature type="domain" description="CBS" evidence="12">
    <location>
        <begin position="277"/>
        <end position="337"/>
    </location>
</feature>
<organism evidence="14 15">
    <name type="scientific">Kaustia mangrovi</name>
    <dbReference type="NCBI Taxonomy" id="2593653"/>
    <lineage>
        <taxon>Bacteria</taxon>
        <taxon>Pseudomonadati</taxon>
        <taxon>Pseudomonadota</taxon>
        <taxon>Alphaproteobacteria</taxon>
        <taxon>Hyphomicrobiales</taxon>
        <taxon>Parvibaculaceae</taxon>
        <taxon>Kaustia</taxon>
    </lineage>
</organism>
<reference evidence="14 15" key="1">
    <citation type="submission" date="2020-06" db="EMBL/GenBank/DDBJ databases">
        <title>Genome sequence of 2 isolates from Red Sea Mangroves.</title>
        <authorList>
            <person name="Sefrji F."/>
            <person name="Michoud G."/>
            <person name="Merlino G."/>
            <person name="Daffonchio D."/>
        </authorList>
    </citation>
    <scope>NUCLEOTIDE SEQUENCE [LARGE SCALE GENOMIC DNA]</scope>
    <source>
        <strain evidence="14 15">R1DC25</strain>
    </source>
</reference>
<dbReference type="Pfam" id="PF01595">
    <property type="entry name" value="CNNM"/>
    <property type="match status" value="1"/>
</dbReference>
<feature type="domain" description="CNNM transmembrane" evidence="13">
    <location>
        <begin position="1"/>
        <end position="190"/>
    </location>
</feature>
<proteinExistence type="inferred from homology"/>
<dbReference type="InterPro" id="IPR044751">
    <property type="entry name" value="Ion_transp-like_CBS"/>
</dbReference>
<evidence type="ECO:0000256" key="4">
    <source>
        <dbReference type="ARBA" id="ARBA00022692"/>
    </source>
</evidence>
<protein>
    <submittedName>
        <fullName evidence="14">HlyC/CorC family transporter</fullName>
    </submittedName>
</protein>
<evidence type="ECO:0000256" key="1">
    <source>
        <dbReference type="ARBA" id="ARBA00004651"/>
    </source>
</evidence>
<evidence type="ECO:0000256" key="11">
    <source>
        <dbReference type="SAM" id="Phobius"/>
    </source>
</evidence>
<feature type="transmembrane region" description="Helical" evidence="11">
    <location>
        <begin position="6"/>
        <end position="24"/>
    </location>
</feature>
<evidence type="ECO:0000256" key="5">
    <source>
        <dbReference type="ARBA" id="ARBA00022737"/>
    </source>
</evidence>
<evidence type="ECO:0000256" key="7">
    <source>
        <dbReference type="ARBA" id="ARBA00023122"/>
    </source>
</evidence>
<dbReference type="SMART" id="SM00116">
    <property type="entry name" value="CBS"/>
    <property type="match status" value="2"/>
</dbReference>
<dbReference type="CDD" id="cd04590">
    <property type="entry name" value="CBS_pair_CorC_HlyC_assoc"/>
    <property type="match status" value="1"/>
</dbReference>
<dbReference type="InterPro" id="IPR046342">
    <property type="entry name" value="CBS_dom_sf"/>
</dbReference>
<dbReference type="InterPro" id="IPR036318">
    <property type="entry name" value="FAD-bd_PCMH-like_sf"/>
</dbReference>
<evidence type="ECO:0000313" key="14">
    <source>
        <dbReference type="EMBL" id="QPC42429.1"/>
    </source>
</evidence>
<dbReference type="FunFam" id="3.10.580.10:FF:000002">
    <property type="entry name" value="Magnesium/cobalt efflux protein CorC"/>
    <property type="match status" value="1"/>
</dbReference>
<evidence type="ECO:0000256" key="3">
    <source>
        <dbReference type="ARBA" id="ARBA00022475"/>
    </source>
</evidence>
<dbReference type="Gene3D" id="3.30.465.10">
    <property type="match status" value="1"/>
</dbReference>
<comment type="similarity">
    <text evidence="2">Belongs to the UPF0053 family. Hemolysin C subfamily.</text>
</comment>
<dbReference type="KEGG" id="kmn:HW532_06740"/>
<dbReference type="EMBL" id="CP058214">
    <property type="protein sequence ID" value="QPC42429.1"/>
    <property type="molecule type" value="Genomic_DNA"/>
</dbReference>
<evidence type="ECO:0000256" key="2">
    <source>
        <dbReference type="ARBA" id="ARBA00006446"/>
    </source>
</evidence>
<feature type="transmembrane region" description="Helical" evidence="11">
    <location>
        <begin position="61"/>
        <end position="85"/>
    </location>
</feature>
<keyword evidence="7 9" id="KW-0129">CBS domain</keyword>
<dbReference type="PROSITE" id="PS51846">
    <property type="entry name" value="CNNM"/>
    <property type="match status" value="1"/>
</dbReference>
<gene>
    <name evidence="14" type="ORF">HW532_06740</name>
</gene>
<evidence type="ECO:0000259" key="13">
    <source>
        <dbReference type="PROSITE" id="PS51846"/>
    </source>
</evidence>
<dbReference type="SMART" id="SM01091">
    <property type="entry name" value="CorC_HlyC"/>
    <property type="match status" value="1"/>
</dbReference>